<dbReference type="EMBL" id="JACGWS010000002">
    <property type="protein sequence ID" value="MBC8754055.1"/>
    <property type="molecule type" value="Genomic_DNA"/>
</dbReference>
<reference evidence="1 2" key="1">
    <citation type="submission" date="2020-07" db="EMBL/GenBank/DDBJ databases">
        <title>Description of Kordia aestuariivivens sp. nov., isolated from a tidal flat.</title>
        <authorList>
            <person name="Park S."/>
            <person name="Yoon J.-H."/>
        </authorList>
    </citation>
    <scope>NUCLEOTIDE SEQUENCE [LARGE SCALE GENOMIC DNA]</scope>
    <source>
        <strain evidence="1 2">YSTF-M3</strain>
    </source>
</reference>
<evidence type="ECO:0000313" key="1">
    <source>
        <dbReference type="EMBL" id="MBC8754055.1"/>
    </source>
</evidence>
<protein>
    <submittedName>
        <fullName evidence="1">Uncharacterized protein</fullName>
    </submittedName>
</protein>
<sequence>MNKLLLSALTLLLTTFDHSPKEKFKILRENETATHELGISKFYFVHQTFADSFFMLNLHEELSYNEMTTILQNIYNGVTLKDRVRIEYQETTPAIGKVVYFTKKDPKKGDIFIMLTNFSNATREFEERPDPKDQLARWYFMKGDKLVYRKDLYSKEKEEECKKGEPYEIIDLYLFDDNVENDVLVKPLIDKLLASDTNSLNKLYGYLYLSEYHLSKGDLKASELAIQKMTNLYESDSEIPRGYSLIVKMGTTELEIMKRM</sequence>
<organism evidence="1 2">
    <name type="scientific">Kordia aestuariivivens</name>
    <dbReference type="NCBI Taxonomy" id="2759037"/>
    <lineage>
        <taxon>Bacteria</taxon>
        <taxon>Pseudomonadati</taxon>
        <taxon>Bacteroidota</taxon>
        <taxon>Flavobacteriia</taxon>
        <taxon>Flavobacteriales</taxon>
        <taxon>Flavobacteriaceae</taxon>
        <taxon>Kordia</taxon>
    </lineage>
</organism>
<keyword evidence="2" id="KW-1185">Reference proteome</keyword>
<accession>A0ABR7Q667</accession>
<dbReference type="RefSeq" id="WP_187561093.1">
    <property type="nucleotide sequence ID" value="NZ_JACGWS010000002.1"/>
</dbReference>
<dbReference type="Proteomes" id="UP000619238">
    <property type="component" value="Unassembled WGS sequence"/>
</dbReference>
<comment type="caution">
    <text evidence="1">The sequence shown here is derived from an EMBL/GenBank/DDBJ whole genome shotgun (WGS) entry which is preliminary data.</text>
</comment>
<evidence type="ECO:0000313" key="2">
    <source>
        <dbReference type="Proteomes" id="UP000619238"/>
    </source>
</evidence>
<proteinExistence type="predicted"/>
<gene>
    <name evidence="1" type="ORF">H2O64_05190</name>
</gene>
<name>A0ABR7Q667_9FLAO</name>